<name>A0A444MIA2_9SPHI</name>
<comment type="caution">
    <text evidence="1">The sequence shown here is derived from an EMBL/GenBank/DDBJ whole genome shotgun (WGS) entry which is preliminary data.</text>
</comment>
<sequence>MELEDVFIVTENAAEFDNDDDILVVNLKELQRNQKNPDVAERISVRKEELVVVAEDLTAYIQSWNLK</sequence>
<reference evidence="1 2" key="1">
    <citation type="submission" date="2019-01" db="EMBL/GenBank/DDBJ databases">
        <title>Mucilaginibacter antarcticum sp. nov., isolated from antarctic soil.</title>
        <authorList>
            <person name="Yan Y.-Q."/>
            <person name="Du Z.-J."/>
        </authorList>
    </citation>
    <scope>NUCLEOTIDE SEQUENCE [LARGE SCALE GENOMIC DNA]</scope>
    <source>
        <strain evidence="1 2">F01003</strain>
    </source>
</reference>
<accession>A0A444MIA2</accession>
<dbReference type="AlphaFoldDB" id="A0A444MIA2"/>
<evidence type="ECO:0000313" key="1">
    <source>
        <dbReference type="EMBL" id="RWY47480.1"/>
    </source>
</evidence>
<dbReference type="Proteomes" id="UP000286701">
    <property type="component" value="Unassembled WGS sequence"/>
</dbReference>
<dbReference type="EMBL" id="SBIW01000024">
    <property type="protein sequence ID" value="RWY47480.1"/>
    <property type="molecule type" value="Genomic_DNA"/>
</dbReference>
<protein>
    <submittedName>
        <fullName evidence="1">Uncharacterized protein</fullName>
    </submittedName>
</protein>
<proteinExistence type="predicted"/>
<gene>
    <name evidence="1" type="ORF">EPL05_21795</name>
</gene>
<keyword evidence="2" id="KW-1185">Reference proteome</keyword>
<organism evidence="1 2">
    <name type="scientific">Mucilaginibacter gilvus</name>
    <dbReference type="NCBI Taxonomy" id="2305909"/>
    <lineage>
        <taxon>Bacteria</taxon>
        <taxon>Pseudomonadati</taxon>
        <taxon>Bacteroidota</taxon>
        <taxon>Sphingobacteriia</taxon>
        <taxon>Sphingobacteriales</taxon>
        <taxon>Sphingobacteriaceae</taxon>
        <taxon>Mucilaginibacter</taxon>
    </lineage>
</organism>
<evidence type="ECO:0000313" key="2">
    <source>
        <dbReference type="Proteomes" id="UP000286701"/>
    </source>
</evidence>